<evidence type="ECO:0000256" key="2">
    <source>
        <dbReference type="SAM" id="Phobius"/>
    </source>
</evidence>
<keyword evidence="4" id="KW-1185">Reference proteome</keyword>
<evidence type="ECO:0000313" key="3">
    <source>
        <dbReference type="EMBL" id="QDU83310.1"/>
    </source>
</evidence>
<keyword evidence="2" id="KW-1133">Transmembrane helix</keyword>
<feature type="transmembrane region" description="Helical" evidence="2">
    <location>
        <begin position="12"/>
        <end position="29"/>
    </location>
</feature>
<keyword evidence="2" id="KW-0472">Membrane</keyword>
<dbReference type="EMBL" id="CP036290">
    <property type="protein sequence ID" value="QDU83310.1"/>
    <property type="molecule type" value="Genomic_DNA"/>
</dbReference>
<name>A0A518CVS7_9BACT</name>
<feature type="region of interest" description="Disordered" evidence="1">
    <location>
        <begin position="506"/>
        <end position="532"/>
    </location>
</feature>
<dbReference type="Proteomes" id="UP000319342">
    <property type="component" value="Chromosome"/>
</dbReference>
<feature type="transmembrane region" description="Helical" evidence="2">
    <location>
        <begin position="230"/>
        <end position="246"/>
    </location>
</feature>
<feature type="transmembrane region" description="Helical" evidence="2">
    <location>
        <begin position="81"/>
        <end position="100"/>
    </location>
</feature>
<sequence length="532" mass="56424">MDRDRRPSRTDLLAAGGLGLVATCVALLLRQSSYFGDGRDIATLVENGQVGYHHLLYFPLARAAAFVVSPFAERPSEAGPLFLAAVAYGVAVGTTWLTLARVGLPRPFVAVGTALLATLPVAVFHATCIEVHGLQLAVAALAVHWIGRYGVRHESATCRAKSLRSAATSAAGGTFVPDAVPTNPPRAPSALTAALLWIGLTGAHLSGGPWAPVLAVVACRSEGRWARPRHVVPAVFVLAAAAWAWFETNGRGSTGQGFVRAASESVLHLTADGSYFVSQYLWPFGAVTGLALAIGLVRLVRLRGRLPLVEAACLALLVLFAPFAWSLHLDEQGGYFIALAPVAVLLVTTTAARVSAAVASDSNPRAALAPRSFLWLLVALQLAWSRDRLVDWNERFAGHEWVVPLAADLGEDGWVLTRTYPEARTVFYHSRLDAMPFDQGGPIRVSWEDVRPFAMGLVDQVSAGGGRGAILDSLLESGQPVHQALVAELTERFGEPVPGRARGYLLFPAPSGGPEPSAPSTGNESTNTLPRD</sequence>
<evidence type="ECO:0000256" key="1">
    <source>
        <dbReference type="SAM" id="MobiDB-lite"/>
    </source>
</evidence>
<proteinExistence type="predicted"/>
<feature type="compositionally biased region" description="Polar residues" evidence="1">
    <location>
        <begin position="521"/>
        <end position="532"/>
    </location>
</feature>
<evidence type="ECO:0000313" key="4">
    <source>
        <dbReference type="Proteomes" id="UP000319342"/>
    </source>
</evidence>
<organism evidence="3 4">
    <name type="scientific">Rohdeia mirabilis</name>
    <dbReference type="NCBI Taxonomy" id="2528008"/>
    <lineage>
        <taxon>Bacteria</taxon>
        <taxon>Pseudomonadati</taxon>
        <taxon>Planctomycetota</taxon>
        <taxon>Planctomycetia</taxon>
        <taxon>Planctomycetia incertae sedis</taxon>
        <taxon>Rohdeia</taxon>
    </lineage>
</organism>
<feature type="transmembrane region" description="Helical" evidence="2">
    <location>
        <begin position="333"/>
        <end position="354"/>
    </location>
</feature>
<evidence type="ECO:0008006" key="5">
    <source>
        <dbReference type="Google" id="ProtNLM"/>
    </source>
</evidence>
<dbReference type="RefSeq" id="WP_145182775.1">
    <property type="nucleotide sequence ID" value="NZ_CP036290.1"/>
</dbReference>
<keyword evidence="2" id="KW-0812">Transmembrane</keyword>
<accession>A0A518CVS7</accession>
<dbReference type="AlphaFoldDB" id="A0A518CVS7"/>
<feature type="transmembrane region" description="Helical" evidence="2">
    <location>
        <begin position="307"/>
        <end position="327"/>
    </location>
</feature>
<protein>
    <recommendedName>
        <fullName evidence="5">Glycosyltransferase RgtA/B/C/D-like domain-containing protein</fullName>
    </recommendedName>
</protein>
<feature type="transmembrane region" description="Helical" evidence="2">
    <location>
        <begin position="107"/>
        <end position="127"/>
    </location>
</feature>
<reference evidence="3 4" key="1">
    <citation type="submission" date="2019-02" db="EMBL/GenBank/DDBJ databases">
        <title>Deep-cultivation of Planctomycetes and their phenomic and genomic characterization uncovers novel biology.</title>
        <authorList>
            <person name="Wiegand S."/>
            <person name="Jogler M."/>
            <person name="Boedeker C."/>
            <person name="Pinto D."/>
            <person name="Vollmers J."/>
            <person name="Rivas-Marin E."/>
            <person name="Kohn T."/>
            <person name="Peeters S.H."/>
            <person name="Heuer A."/>
            <person name="Rast P."/>
            <person name="Oberbeckmann S."/>
            <person name="Bunk B."/>
            <person name="Jeske O."/>
            <person name="Meyerdierks A."/>
            <person name="Storesund J.E."/>
            <person name="Kallscheuer N."/>
            <person name="Luecker S."/>
            <person name="Lage O.M."/>
            <person name="Pohl T."/>
            <person name="Merkel B.J."/>
            <person name="Hornburger P."/>
            <person name="Mueller R.-W."/>
            <person name="Bruemmer F."/>
            <person name="Labrenz M."/>
            <person name="Spormann A.M."/>
            <person name="Op den Camp H."/>
            <person name="Overmann J."/>
            <person name="Amann R."/>
            <person name="Jetten M.S.M."/>
            <person name="Mascher T."/>
            <person name="Medema M.H."/>
            <person name="Devos D.P."/>
            <person name="Kaster A.-K."/>
            <person name="Ovreas L."/>
            <person name="Rohde M."/>
            <person name="Galperin M.Y."/>
            <person name="Jogler C."/>
        </authorList>
    </citation>
    <scope>NUCLEOTIDE SEQUENCE [LARGE SCALE GENOMIC DNA]</scope>
    <source>
        <strain evidence="3 4">Pla163</strain>
    </source>
</reference>
<feature type="transmembrane region" description="Helical" evidence="2">
    <location>
        <begin position="280"/>
        <end position="300"/>
    </location>
</feature>
<gene>
    <name evidence="3" type="ORF">Pla163_04080</name>
</gene>